<dbReference type="InterPro" id="IPR019545">
    <property type="entry name" value="DM13_domain"/>
</dbReference>
<evidence type="ECO:0000259" key="2">
    <source>
        <dbReference type="PROSITE" id="PS51549"/>
    </source>
</evidence>
<proteinExistence type="predicted"/>
<comment type="caution">
    <text evidence="3">The sequence shown here is derived from an EMBL/GenBank/DDBJ whole genome shotgun (WGS) entry which is preliminary data.</text>
</comment>
<organism evidence="3 4">
    <name type="scientific">Ditylenchus destructor</name>
    <dbReference type="NCBI Taxonomy" id="166010"/>
    <lineage>
        <taxon>Eukaryota</taxon>
        <taxon>Metazoa</taxon>
        <taxon>Ecdysozoa</taxon>
        <taxon>Nematoda</taxon>
        <taxon>Chromadorea</taxon>
        <taxon>Rhabditida</taxon>
        <taxon>Tylenchina</taxon>
        <taxon>Tylenchomorpha</taxon>
        <taxon>Sphaerularioidea</taxon>
        <taxon>Anguinidae</taxon>
        <taxon>Anguininae</taxon>
        <taxon>Ditylenchus</taxon>
    </lineage>
</organism>
<keyword evidence="1" id="KW-0677">Repeat</keyword>
<evidence type="ECO:0000313" key="4">
    <source>
        <dbReference type="Proteomes" id="UP001201812"/>
    </source>
</evidence>
<name>A0AAD4RCA8_9BILA</name>
<protein>
    <submittedName>
        <fullName evidence="3">Electron transfer DM13 domain-containing protein</fullName>
    </submittedName>
</protein>
<dbReference type="Proteomes" id="UP001201812">
    <property type="component" value="Unassembled WGS sequence"/>
</dbReference>
<dbReference type="EMBL" id="JAKKPZ010000002">
    <property type="protein sequence ID" value="KAI1725852.1"/>
    <property type="molecule type" value="Genomic_DNA"/>
</dbReference>
<dbReference type="PANTHER" id="PTHR24036:SF5">
    <property type="entry name" value="THROMBOMODULIN"/>
    <property type="match status" value="1"/>
</dbReference>
<feature type="domain" description="DM13" evidence="2">
    <location>
        <begin position="52"/>
        <end position="163"/>
    </location>
</feature>
<reference evidence="3" key="1">
    <citation type="submission" date="2022-01" db="EMBL/GenBank/DDBJ databases">
        <title>Genome Sequence Resource for Two Populations of Ditylenchus destructor, the Migratory Endoparasitic Phytonematode.</title>
        <authorList>
            <person name="Zhang H."/>
            <person name="Lin R."/>
            <person name="Xie B."/>
        </authorList>
    </citation>
    <scope>NUCLEOTIDE SEQUENCE</scope>
    <source>
        <strain evidence="3">BazhouSP</strain>
    </source>
</reference>
<accession>A0AAD4RCA8</accession>
<keyword evidence="4" id="KW-1185">Reference proteome</keyword>
<evidence type="ECO:0000313" key="3">
    <source>
        <dbReference type="EMBL" id="KAI1725852.1"/>
    </source>
</evidence>
<dbReference type="PROSITE" id="PS51549">
    <property type="entry name" value="DM13"/>
    <property type="match status" value="1"/>
</dbReference>
<sequence length="198" mass="22266">MCCGKIWMNFELNIKLYTELHVSEKYLAAVKLNKEAPKPYCCLTHPVHSNRGIIGMHYNASTGPISIVDSKTLVLKQFSLDGTKAPDGWIFAGNGQQVQRNTGQKAMVVGRDTPTRQCSLKKNYQGDSDLVVQLNKGQTIYNIDYLSIFCYQYDVNFGHMEIKLEPNAISVPAYIPPIVRNGELNRADDDESNCPLYE</sequence>
<evidence type="ECO:0000256" key="1">
    <source>
        <dbReference type="ARBA" id="ARBA00022737"/>
    </source>
</evidence>
<dbReference type="PANTHER" id="PTHR24036">
    <property type="entry name" value="SKELETOR-RELATED"/>
    <property type="match status" value="1"/>
</dbReference>
<dbReference type="SMART" id="SM00686">
    <property type="entry name" value="DM13"/>
    <property type="match status" value="1"/>
</dbReference>
<gene>
    <name evidence="3" type="ORF">DdX_02535</name>
</gene>
<dbReference type="Pfam" id="PF10517">
    <property type="entry name" value="DM13"/>
    <property type="match status" value="1"/>
</dbReference>
<dbReference type="InterPro" id="IPR052126">
    <property type="entry name" value="Spindle_Org/Thrombomodulin"/>
</dbReference>
<dbReference type="AlphaFoldDB" id="A0AAD4RCA8"/>